<feature type="signal peptide" evidence="1">
    <location>
        <begin position="1"/>
        <end position="26"/>
    </location>
</feature>
<keyword evidence="4" id="KW-1185">Reference proteome</keyword>
<feature type="domain" description="Peptidase S8 pro-domain" evidence="2">
    <location>
        <begin position="52"/>
        <end position="89"/>
    </location>
</feature>
<keyword evidence="1" id="KW-0732">Signal</keyword>
<name>A0AAN8IFF4_TRICO</name>
<dbReference type="AlphaFoldDB" id="A0AAN8IFF4"/>
<proteinExistence type="predicted"/>
<dbReference type="Proteomes" id="UP001331761">
    <property type="component" value="Unassembled WGS sequence"/>
</dbReference>
<dbReference type="Pfam" id="PF16470">
    <property type="entry name" value="S8_pro-domain"/>
    <property type="match status" value="1"/>
</dbReference>
<feature type="non-terminal residue" evidence="3">
    <location>
        <position position="89"/>
    </location>
</feature>
<gene>
    <name evidence="3" type="ORF">GCK32_020192</name>
</gene>
<dbReference type="Gene3D" id="3.30.70.850">
    <property type="entry name" value="Peptidase S8, pro-domain"/>
    <property type="match status" value="1"/>
</dbReference>
<feature type="non-terminal residue" evidence="3">
    <location>
        <position position="1"/>
    </location>
</feature>
<comment type="caution">
    <text evidence="3">The sequence shown here is derived from an EMBL/GenBank/DDBJ whole genome shotgun (WGS) entry which is preliminary data.</text>
</comment>
<organism evidence="3 4">
    <name type="scientific">Trichostrongylus colubriformis</name>
    <name type="common">Black scour worm</name>
    <dbReference type="NCBI Taxonomy" id="6319"/>
    <lineage>
        <taxon>Eukaryota</taxon>
        <taxon>Metazoa</taxon>
        <taxon>Ecdysozoa</taxon>
        <taxon>Nematoda</taxon>
        <taxon>Chromadorea</taxon>
        <taxon>Rhabditida</taxon>
        <taxon>Rhabditina</taxon>
        <taxon>Rhabditomorpha</taxon>
        <taxon>Strongyloidea</taxon>
        <taxon>Trichostrongylidae</taxon>
        <taxon>Trichostrongylus</taxon>
    </lineage>
</organism>
<dbReference type="SUPFAM" id="SSF54897">
    <property type="entry name" value="Protease propeptides/inhibitors"/>
    <property type="match status" value="1"/>
</dbReference>
<evidence type="ECO:0000313" key="3">
    <source>
        <dbReference type="EMBL" id="KAK5967262.1"/>
    </source>
</evidence>
<reference evidence="3 4" key="1">
    <citation type="submission" date="2019-10" db="EMBL/GenBank/DDBJ databases">
        <title>Assembly and Annotation for the nematode Trichostrongylus colubriformis.</title>
        <authorList>
            <person name="Martin J."/>
        </authorList>
    </citation>
    <scope>NUCLEOTIDE SEQUENCE [LARGE SCALE GENOMIC DNA]</scope>
    <source>
        <strain evidence="3">G859</strain>
        <tissue evidence="3">Whole worm</tissue>
    </source>
</reference>
<dbReference type="InterPro" id="IPR038466">
    <property type="entry name" value="S8_pro-domain_sf"/>
</dbReference>
<dbReference type="EMBL" id="WIXE01022695">
    <property type="protein sequence ID" value="KAK5967262.1"/>
    <property type="molecule type" value="Genomic_DNA"/>
</dbReference>
<evidence type="ECO:0000256" key="1">
    <source>
        <dbReference type="SAM" id="SignalP"/>
    </source>
</evidence>
<evidence type="ECO:0000313" key="4">
    <source>
        <dbReference type="Proteomes" id="UP001331761"/>
    </source>
</evidence>
<dbReference type="InterPro" id="IPR032815">
    <property type="entry name" value="S8_pro-domain"/>
</dbReference>
<sequence>RIQEGLTRSSPIYQLVFFSLFCVLQATELNYENNPSTTSSLASGLRKAYTNEWAVRIAGGSEEEASRLAAKYGYLNLGRIIPGEEYFLF</sequence>
<feature type="chain" id="PRO_5043021927" description="Peptidase S8 pro-domain domain-containing protein" evidence="1">
    <location>
        <begin position="27"/>
        <end position="89"/>
    </location>
</feature>
<evidence type="ECO:0000259" key="2">
    <source>
        <dbReference type="Pfam" id="PF16470"/>
    </source>
</evidence>
<accession>A0AAN8IFF4</accession>
<protein>
    <recommendedName>
        <fullName evidence="2">Peptidase S8 pro-domain domain-containing protein</fullName>
    </recommendedName>
</protein>